<comment type="caution">
    <text evidence="2">The sequence shown here is derived from an EMBL/GenBank/DDBJ whole genome shotgun (WGS) entry which is preliminary data.</text>
</comment>
<name>A0A9D7SVQ6_9BACT</name>
<keyword evidence="1" id="KW-1133">Transmembrane helix</keyword>
<keyword evidence="1" id="KW-0472">Membrane</keyword>
<feature type="transmembrane region" description="Helical" evidence="1">
    <location>
        <begin position="181"/>
        <end position="198"/>
    </location>
</feature>
<dbReference type="InterPro" id="IPR011990">
    <property type="entry name" value="TPR-like_helical_dom_sf"/>
</dbReference>
<sequence>MYTNRSETYEAFLAIDAAAYKDKILYIEENFFMLRELDADEYFDMMVLYAEALFETGEYGRQAKLADHILEMSIERNIMMHRGQDVYFETLFKKAASLHNLDRVDQAVHILKELLKINPDHESSKLFLINCFIRQKKYSIRPYRNISLALLLGSALVIAFELIFVRPLWSSWTAIVEMVRNGLFITGVVLLVAGEVIVRYRAVEDVFSFSRETKRKKVGKEV</sequence>
<gene>
    <name evidence="2" type="ORF">IPP15_11400</name>
</gene>
<evidence type="ECO:0000313" key="2">
    <source>
        <dbReference type="EMBL" id="MBK9983009.1"/>
    </source>
</evidence>
<reference evidence="2 3" key="1">
    <citation type="submission" date="2020-10" db="EMBL/GenBank/DDBJ databases">
        <title>Connecting structure to function with the recovery of over 1000 high-quality activated sludge metagenome-assembled genomes encoding full-length rRNA genes using long-read sequencing.</title>
        <authorList>
            <person name="Singleton C.M."/>
            <person name="Petriglieri F."/>
            <person name="Kristensen J.M."/>
            <person name="Kirkegaard R.H."/>
            <person name="Michaelsen T.Y."/>
            <person name="Andersen M.H."/>
            <person name="Karst S.M."/>
            <person name="Dueholm M.S."/>
            <person name="Nielsen P.H."/>
            <person name="Albertsen M."/>
        </authorList>
    </citation>
    <scope>NUCLEOTIDE SEQUENCE [LARGE SCALE GENOMIC DNA]</scope>
    <source>
        <strain evidence="2">Ribe_18-Q3-R11-54_MAXAC.273</strain>
    </source>
</reference>
<dbReference type="AlphaFoldDB" id="A0A9D7SVQ6"/>
<dbReference type="Proteomes" id="UP000808337">
    <property type="component" value="Unassembled WGS sequence"/>
</dbReference>
<evidence type="ECO:0000256" key="1">
    <source>
        <dbReference type="SAM" id="Phobius"/>
    </source>
</evidence>
<keyword evidence="1" id="KW-0812">Transmembrane</keyword>
<proteinExistence type="predicted"/>
<dbReference type="Gene3D" id="1.25.40.10">
    <property type="entry name" value="Tetratricopeptide repeat domain"/>
    <property type="match status" value="1"/>
</dbReference>
<evidence type="ECO:0000313" key="3">
    <source>
        <dbReference type="Proteomes" id="UP000808337"/>
    </source>
</evidence>
<dbReference type="EMBL" id="JADKGY010000008">
    <property type="protein sequence ID" value="MBK9983009.1"/>
    <property type="molecule type" value="Genomic_DNA"/>
</dbReference>
<organism evidence="2 3">
    <name type="scientific">Candidatus Opimibacter skivensis</name>
    <dbReference type="NCBI Taxonomy" id="2982028"/>
    <lineage>
        <taxon>Bacteria</taxon>
        <taxon>Pseudomonadati</taxon>
        <taxon>Bacteroidota</taxon>
        <taxon>Saprospiria</taxon>
        <taxon>Saprospirales</taxon>
        <taxon>Saprospiraceae</taxon>
        <taxon>Candidatus Opimibacter</taxon>
    </lineage>
</organism>
<protein>
    <recommendedName>
        <fullName evidence="4">Tetratricopeptide repeat protein</fullName>
    </recommendedName>
</protein>
<evidence type="ECO:0008006" key="4">
    <source>
        <dbReference type="Google" id="ProtNLM"/>
    </source>
</evidence>
<accession>A0A9D7SVQ6</accession>
<feature type="transmembrane region" description="Helical" evidence="1">
    <location>
        <begin position="146"/>
        <end position="169"/>
    </location>
</feature>
<dbReference type="SUPFAM" id="SSF48452">
    <property type="entry name" value="TPR-like"/>
    <property type="match status" value="1"/>
</dbReference>